<dbReference type="AlphaFoldDB" id="A0A316UYN2"/>
<name>A0A316UYN2_9BASI</name>
<accession>A0A316UYN2</accession>
<dbReference type="EMBL" id="KZ819662">
    <property type="protein sequence ID" value="PWN29898.1"/>
    <property type="molecule type" value="Genomic_DNA"/>
</dbReference>
<dbReference type="OrthoDB" id="4093673at2759"/>
<evidence type="ECO:0000313" key="4">
    <source>
        <dbReference type="Proteomes" id="UP000245884"/>
    </source>
</evidence>
<keyword evidence="2" id="KW-0812">Transmembrane</keyword>
<dbReference type="InterPro" id="IPR057394">
    <property type="entry name" value="PIGBOS1"/>
</dbReference>
<feature type="compositionally biased region" description="Basic and acidic residues" evidence="1">
    <location>
        <begin position="71"/>
        <end position="81"/>
    </location>
</feature>
<dbReference type="Pfam" id="PF23670">
    <property type="entry name" value="PIGBOS1"/>
    <property type="match status" value="1"/>
</dbReference>
<feature type="compositionally biased region" description="Basic and acidic residues" evidence="1">
    <location>
        <begin position="93"/>
        <end position="108"/>
    </location>
</feature>
<feature type="region of interest" description="Disordered" evidence="1">
    <location>
        <begin position="36"/>
        <end position="108"/>
    </location>
</feature>
<dbReference type="GeneID" id="37031463"/>
<feature type="transmembrane region" description="Helical" evidence="2">
    <location>
        <begin position="6"/>
        <end position="25"/>
    </location>
</feature>
<proteinExistence type="predicted"/>
<sequence>MSASQRLFPLFAASVVGVATGYYIFDPILRQYSRDTSGTFQPEQINGGAGSSPSKPEAVPSLTRGILAQDEGQKRADELRAKATMNAAQRASEAAKERAEKTGEGKVV</sequence>
<reference evidence="3 4" key="1">
    <citation type="journal article" date="2018" name="Mol. Biol. Evol.">
        <title>Broad Genomic Sampling Reveals a Smut Pathogenic Ancestry of the Fungal Clade Ustilaginomycotina.</title>
        <authorList>
            <person name="Kijpornyongpan T."/>
            <person name="Mondo S.J."/>
            <person name="Barry K."/>
            <person name="Sandor L."/>
            <person name="Lee J."/>
            <person name="Lipzen A."/>
            <person name="Pangilinan J."/>
            <person name="LaButti K."/>
            <person name="Hainaut M."/>
            <person name="Henrissat B."/>
            <person name="Grigoriev I.V."/>
            <person name="Spatafora J.W."/>
            <person name="Aime M.C."/>
        </authorList>
    </citation>
    <scope>NUCLEOTIDE SEQUENCE [LARGE SCALE GENOMIC DNA]</scope>
    <source>
        <strain evidence="3 4">MCA 5214</strain>
    </source>
</reference>
<dbReference type="RefSeq" id="XP_025364510.1">
    <property type="nucleotide sequence ID" value="XM_025509640.1"/>
</dbReference>
<keyword evidence="4" id="KW-1185">Reference proteome</keyword>
<protein>
    <submittedName>
        <fullName evidence="3">Uncharacterized protein</fullName>
    </submittedName>
</protein>
<evidence type="ECO:0000256" key="1">
    <source>
        <dbReference type="SAM" id="MobiDB-lite"/>
    </source>
</evidence>
<gene>
    <name evidence="3" type="ORF">BDZ90DRAFT_519</name>
</gene>
<evidence type="ECO:0000313" key="3">
    <source>
        <dbReference type="EMBL" id="PWN29898.1"/>
    </source>
</evidence>
<keyword evidence="2" id="KW-1133">Transmembrane helix</keyword>
<dbReference type="Proteomes" id="UP000245884">
    <property type="component" value="Unassembled WGS sequence"/>
</dbReference>
<evidence type="ECO:0000256" key="2">
    <source>
        <dbReference type="SAM" id="Phobius"/>
    </source>
</evidence>
<keyword evidence="2" id="KW-0472">Membrane</keyword>
<organism evidence="3 4">
    <name type="scientific">Jaminaea rosea</name>
    <dbReference type="NCBI Taxonomy" id="1569628"/>
    <lineage>
        <taxon>Eukaryota</taxon>
        <taxon>Fungi</taxon>
        <taxon>Dikarya</taxon>
        <taxon>Basidiomycota</taxon>
        <taxon>Ustilaginomycotina</taxon>
        <taxon>Exobasidiomycetes</taxon>
        <taxon>Microstromatales</taxon>
        <taxon>Microstromatales incertae sedis</taxon>
        <taxon>Jaminaea</taxon>
    </lineage>
</organism>